<keyword evidence="3" id="KW-1185">Reference proteome</keyword>
<evidence type="ECO:0000313" key="2">
    <source>
        <dbReference type="EMBL" id="GAA4558502.1"/>
    </source>
</evidence>
<reference evidence="3" key="1">
    <citation type="journal article" date="2019" name="Int. J. Syst. Evol. Microbiol.">
        <title>The Global Catalogue of Microorganisms (GCM) 10K type strain sequencing project: providing services to taxonomists for standard genome sequencing and annotation.</title>
        <authorList>
            <consortium name="The Broad Institute Genomics Platform"/>
            <consortium name="The Broad Institute Genome Sequencing Center for Infectious Disease"/>
            <person name="Wu L."/>
            <person name="Ma J."/>
        </authorList>
    </citation>
    <scope>NUCLEOTIDE SEQUENCE [LARGE SCALE GENOMIC DNA]</scope>
    <source>
        <strain evidence="3">JCM 17906</strain>
    </source>
</reference>
<dbReference type="PANTHER" id="PTHR43539">
    <property type="entry name" value="FLAVIN-BINDING MONOOXYGENASE-LIKE PROTEIN (AFU_ORTHOLOGUE AFUA_4G09220)"/>
    <property type="match status" value="1"/>
</dbReference>
<dbReference type="PANTHER" id="PTHR43539:SF78">
    <property type="entry name" value="FLAVIN-CONTAINING MONOOXYGENASE"/>
    <property type="match status" value="1"/>
</dbReference>
<name>A0ABP8S293_9PSEU</name>
<dbReference type="Pfam" id="PF13738">
    <property type="entry name" value="Pyr_redox_3"/>
    <property type="match status" value="1"/>
</dbReference>
<dbReference type="EMBL" id="BAABGT010000112">
    <property type="protein sequence ID" value="GAA4558502.1"/>
    <property type="molecule type" value="Genomic_DNA"/>
</dbReference>
<protein>
    <submittedName>
        <fullName evidence="2">NAD(P)/FAD-dependent oxidoreductase</fullName>
    </submittedName>
</protein>
<organism evidence="2 3">
    <name type="scientific">Pseudonocardia xishanensis</name>
    <dbReference type="NCBI Taxonomy" id="630995"/>
    <lineage>
        <taxon>Bacteria</taxon>
        <taxon>Bacillati</taxon>
        <taxon>Actinomycetota</taxon>
        <taxon>Actinomycetes</taxon>
        <taxon>Pseudonocardiales</taxon>
        <taxon>Pseudonocardiaceae</taxon>
        <taxon>Pseudonocardia</taxon>
    </lineage>
</organism>
<accession>A0ABP8S293</accession>
<dbReference type="Gene3D" id="3.50.50.60">
    <property type="entry name" value="FAD/NAD(P)-binding domain"/>
    <property type="match status" value="1"/>
</dbReference>
<evidence type="ECO:0000313" key="3">
    <source>
        <dbReference type="Proteomes" id="UP001501598"/>
    </source>
</evidence>
<dbReference type="InterPro" id="IPR036188">
    <property type="entry name" value="FAD/NAD-bd_sf"/>
</dbReference>
<comment type="caution">
    <text evidence="2">The sequence shown here is derived from an EMBL/GenBank/DDBJ whole genome shotgun (WGS) entry which is preliminary data.</text>
</comment>
<keyword evidence="1" id="KW-0560">Oxidoreductase</keyword>
<dbReference type="PRINTS" id="PR00411">
    <property type="entry name" value="PNDRDTASEI"/>
</dbReference>
<evidence type="ECO:0000256" key="1">
    <source>
        <dbReference type="ARBA" id="ARBA00023002"/>
    </source>
</evidence>
<gene>
    <name evidence="2" type="ORF">GCM10023175_64800</name>
</gene>
<dbReference type="SUPFAM" id="SSF51905">
    <property type="entry name" value="FAD/NAD(P)-binding domain"/>
    <property type="match status" value="1"/>
</dbReference>
<dbReference type="Proteomes" id="UP001501598">
    <property type="component" value="Unassembled WGS sequence"/>
</dbReference>
<dbReference type="InterPro" id="IPR050982">
    <property type="entry name" value="Auxin_biosynth/cation_transpt"/>
</dbReference>
<sequence length="414" mass="44770">MVATDGSRARDPYRRTHTDTRETIMIDTVIVGAGQAGLAMSHCLTAQGRDHVVLERAAVADSWRSRRWDSFTLLSPNRLARLPDWRYSGPDPGGFMTGEEVARYLEDYAHSFSAPVRVGVDVRRLYRVAGGWRLETSAGRLRAGNVVVATGEMTRPRIPDVVAPVPSLHTADYRNPAALPAGPVLVVGAGPSGQQIALELVRAGREVHLAVGRHKAMPRRYRGRDAYDWMERLGMLDRTVDTLPHPPGRTPHAVLTGGTRDLDVPRLVAEGVQAHGRLLGFDGAVPVFADDLAESVAAADRNADRFRAAVDAHLGLPTAPAAPRAVPAGTPAAPAVTVWATGFSRDHDWIEAPVFDTDGRVVHHRGVTPAAGLYLLGLRWQWRRSSSFLDGVGRDAEHLAEVIEARSSASLLAA</sequence>
<proteinExistence type="predicted"/>